<dbReference type="RefSeq" id="WP_212692528.1">
    <property type="nucleotide sequence ID" value="NZ_CP058561.1"/>
</dbReference>
<dbReference type="Proteomes" id="UP000677305">
    <property type="component" value="Chromosome"/>
</dbReference>
<accession>A0A8J8M8D2</accession>
<evidence type="ECO:0000313" key="2">
    <source>
        <dbReference type="EMBL" id="QUH28277.1"/>
    </source>
</evidence>
<organism evidence="2 3">
    <name type="scientific">Vallitalea guaymasensis</name>
    <dbReference type="NCBI Taxonomy" id="1185412"/>
    <lineage>
        <taxon>Bacteria</taxon>
        <taxon>Bacillati</taxon>
        <taxon>Bacillota</taxon>
        <taxon>Clostridia</taxon>
        <taxon>Lachnospirales</taxon>
        <taxon>Vallitaleaceae</taxon>
        <taxon>Vallitalea</taxon>
    </lineage>
</organism>
<keyword evidence="1" id="KW-0472">Membrane</keyword>
<feature type="transmembrane region" description="Helical" evidence="1">
    <location>
        <begin position="110"/>
        <end position="128"/>
    </location>
</feature>
<gene>
    <name evidence="2" type="ORF">HYG85_04840</name>
</gene>
<keyword evidence="3" id="KW-1185">Reference proteome</keyword>
<dbReference type="KEGG" id="vgu:HYG85_04840"/>
<dbReference type="AlphaFoldDB" id="A0A8J8M8D2"/>
<feature type="transmembrane region" description="Helical" evidence="1">
    <location>
        <begin position="134"/>
        <end position="153"/>
    </location>
</feature>
<name>A0A8J8M8D2_9FIRM</name>
<reference evidence="2 3" key="1">
    <citation type="submission" date="2020-07" db="EMBL/GenBank/DDBJ databases">
        <title>Vallitalea guaymasensis genome.</title>
        <authorList>
            <person name="Postec A."/>
        </authorList>
    </citation>
    <scope>NUCLEOTIDE SEQUENCE [LARGE SCALE GENOMIC DNA]</scope>
    <source>
        <strain evidence="2 3">Ra1766G1</strain>
    </source>
</reference>
<protein>
    <submittedName>
        <fullName evidence="2">Uncharacterized protein</fullName>
    </submittedName>
</protein>
<proteinExistence type="predicted"/>
<evidence type="ECO:0000256" key="1">
    <source>
        <dbReference type="SAM" id="Phobius"/>
    </source>
</evidence>
<evidence type="ECO:0000313" key="3">
    <source>
        <dbReference type="Proteomes" id="UP000677305"/>
    </source>
</evidence>
<sequence length="155" mass="18056">MERIEYNFKLKDIKNIFKKKKCPYCGNTKLTKRTVKEFRGKTKSQLDGMEFNTDVDLYAGTIVYQCEKCKKEFVLQALSDKTKLMESIPKNNINDNEDTFQNNTKNHVSIFFKLLTIIMLFSVLSVAISDKNIVLFLVATPIILITYFLTKVFTR</sequence>
<keyword evidence="1" id="KW-1133">Transmembrane helix</keyword>
<keyword evidence="1" id="KW-0812">Transmembrane</keyword>
<dbReference type="EMBL" id="CP058561">
    <property type="protein sequence ID" value="QUH28277.1"/>
    <property type="molecule type" value="Genomic_DNA"/>
</dbReference>